<name>A0A438KIV7_VITVI</name>
<protein>
    <submittedName>
        <fullName evidence="1">Uncharacterized protein</fullName>
    </submittedName>
</protein>
<comment type="caution">
    <text evidence="1">The sequence shown here is derived from an EMBL/GenBank/DDBJ whole genome shotgun (WGS) entry which is preliminary data.</text>
</comment>
<dbReference type="Proteomes" id="UP000288805">
    <property type="component" value="Unassembled WGS sequence"/>
</dbReference>
<proteinExistence type="predicted"/>
<evidence type="ECO:0000313" key="2">
    <source>
        <dbReference type="Proteomes" id="UP000288805"/>
    </source>
</evidence>
<dbReference type="EMBL" id="QGNW01000005">
    <property type="protein sequence ID" value="RVX21145.1"/>
    <property type="molecule type" value="Genomic_DNA"/>
</dbReference>
<sequence>MNILCSCLNLCHHFLFQFEIKEHGMPFMDTSTSSAYSNKEVTCGWHLCK</sequence>
<dbReference type="AlphaFoldDB" id="A0A438KIV7"/>
<gene>
    <name evidence="1" type="ORF">CK203_002219</name>
</gene>
<reference evidence="1 2" key="1">
    <citation type="journal article" date="2018" name="PLoS Genet.">
        <title>Population sequencing reveals clonal diversity and ancestral inbreeding in the grapevine cultivar Chardonnay.</title>
        <authorList>
            <person name="Roach M.J."/>
            <person name="Johnson D.L."/>
            <person name="Bohlmann J."/>
            <person name="van Vuuren H.J."/>
            <person name="Jones S.J."/>
            <person name="Pretorius I.S."/>
            <person name="Schmidt S.A."/>
            <person name="Borneman A.R."/>
        </authorList>
    </citation>
    <scope>NUCLEOTIDE SEQUENCE [LARGE SCALE GENOMIC DNA]</scope>
    <source>
        <strain evidence="2">cv. Chardonnay</strain>
        <tissue evidence="1">Leaf</tissue>
    </source>
</reference>
<organism evidence="1 2">
    <name type="scientific">Vitis vinifera</name>
    <name type="common">Grape</name>
    <dbReference type="NCBI Taxonomy" id="29760"/>
    <lineage>
        <taxon>Eukaryota</taxon>
        <taxon>Viridiplantae</taxon>
        <taxon>Streptophyta</taxon>
        <taxon>Embryophyta</taxon>
        <taxon>Tracheophyta</taxon>
        <taxon>Spermatophyta</taxon>
        <taxon>Magnoliopsida</taxon>
        <taxon>eudicotyledons</taxon>
        <taxon>Gunneridae</taxon>
        <taxon>Pentapetalae</taxon>
        <taxon>rosids</taxon>
        <taxon>Vitales</taxon>
        <taxon>Vitaceae</taxon>
        <taxon>Viteae</taxon>
        <taxon>Vitis</taxon>
    </lineage>
</organism>
<evidence type="ECO:0000313" key="1">
    <source>
        <dbReference type="EMBL" id="RVX21145.1"/>
    </source>
</evidence>
<accession>A0A438KIV7</accession>